<reference evidence="3 4" key="1">
    <citation type="submission" date="2021-07" db="EMBL/GenBank/DDBJ databases">
        <title>Paraburkholderia edwinii protects Aspergillus sp. from phenazines by acting as a toxin sponge.</title>
        <authorList>
            <person name="Dahlstrom K.M."/>
            <person name="Newman D.K."/>
        </authorList>
    </citation>
    <scope>NUCLEOTIDE SEQUENCE [LARGE SCALE GENOMIC DNA]</scope>
    <source>
        <strain evidence="3 4">Pe01</strain>
    </source>
</reference>
<dbReference type="CDD" id="cd03811">
    <property type="entry name" value="GT4_GT28_WabH-like"/>
    <property type="match status" value="1"/>
</dbReference>
<dbReference type="PANTHER" id="PTHR12526">
    <property type="entry name" value="GLYCOSYLTRANSFERASE"/>
    <property type="match status" value="1"/>
</dbReference>
<sequence length="417" mass="46314">MPQTALRTSVLFNVVDFNDGGIESSLMQWLSILDRSRFEITLAVMYASPAFVSRFRALIPQDVKVEILVDRPWLNYFQSRRYARKLSKPGRIGRDVFNTLAVRPHIRRRIAALAKRHDVIVDFDMSLRRWASQFDIAWLGVNHFSFDARLGNRPRKARRLALQYARYDAVIALNQHMADEAKQMFGDTLHRLVVLPNAIDIDAIRASASAPNATKAPTAAPYIVSVARLDEIQKDHRTLLHAYAKMIEDSDVKDDLVIVGNGAFKQELEALAVQLGIAPRVHFVGHQDNPHALIANARAHVLSSRYEGMPMVLLEALAHGKPIVATDCPTGPREILDDGRAGMLVPIGDVDAMADALTRIVTDAALRDTMTANALARAQHYGIEQSNRRFAACVTDILAVRRGHQSAKAAAQSPARS</sequence>
<organism evidence="3 4">
    <name type="scientific">Paraburkholderia edwinii</name>
    <dbReference type="NCBI Taxonomy" id="2861782"/>
    <lineage>
        <taxon>Bacteria</taxon>
        <taxon>Pseudomonadati</taxon>
        <taxon>Pseudomonadota</taxon>
        <taxon>Betaproteobacteria</taxon>
        <taxon>Burkholderiales</taxon>
        <taxon>Burkholderiaceae</taxon>
        <taxon>Paraburkholderia</taxon>
    </lineage>
</organism>
<dbReference type="PANTHER" id="PTHR12526:SF630">
    <property type="entry name" value="GLYCOSYLTRANSFERASE"/>
    <property type="match status" value="1"/>
</dbReference>
<evidence type="ECO:0000259" key="2">
    <source>
        <dbReference type="Pfam" id="PF13439"/>
    </source>
</evidence>
<dbReference type="Pfam" id="PF00534">
    <property type="entry name" value="Glycos_transf_1"/>
    <property type="match status" value="1"/>
</dbReference>
<dbReference type="SUPFAM" id="SSF53756">
    <property type="entry name" value="UDP-Glycosyltransferase/glycogen phosphorylase"/>
    <property type="match status" value="1"/>
</dbReference>
<dbReference type="Proteomes" id="UP000826462">
    <property type="component" value="Chromosome 1"/>
</dbReference>
<proteinExistence type="predicted"/>
<dbReference type="InterPro" id="IPR001296">
    <property type="entry name" value="Glyco_trans_1"/>
</dbReference>
<evidence type="ECO:0000313" key="4">
    <source>
        <dbReference type="Proteomes" id="UP000826462"/>
    </source>
</evidence>
<evidence type="ECO:0000313" key="3">
    <source>
        <dbReference type="EMBL" id="QYD67798.1"/>
    </source>
</evidence>
<dbReference type="Gene3D" id="3.40.50.2000">
    <property type="entry name" value="Glycogen Phosphorylase B"/>
    <property type="match status" value="2"/>
</dbReference>
<accession>A0ABX8UFZ7</accession>
<dbReference type="Pfam" id="PF13439">
    <property type="entry name" value="Glyco_transf_4"/>
    <property type="match status" value="1"/>
</dbReference>
<feature type="domain" description="Glycosyl transferase family 1" evidence="1">
    <location>
        <begin position="213"/>
        <end position="374"/>
    </location>
</feature>
<feature type="domain" description="Glycosyltransferase subfamily 4-like N-terminal" evidence="2">
    <location>
        <begin position="56"/>
        <end position="202"/>
    </location>
</feature>
<dbReference type="InterPro" id="IPR028098">
    <property type="entry name" value="Glyco_trans_4-like_N"/>
</dbReference>
<dbReference type="RefSeq" id="WP_219797065.1">
    <property type="nucleotide sequence ID" value="NZ_CP080095.1"/>
</dbReference>
<name>A0ABX8UFZ7_9BURK</name>
<protein>
    <submittedName>
        <fullName evidence="3">Glycosyltransferase</fullName>
    </submittedName>
</protein>
<evidence type="ECO:0000259" key="1">
    <source>
        <dbReference type="Pfam" id="PF00534"/>
    </source>
</evidence>
<dbReference type="EMBL" id="CP080095">
    <property type="protein sequence ID" value="QYD67798.1"/>
    <property type="molecule type" value="Genomic_DNA"/>
</dbReference>
<gene>
    <name evidence="3" type="ORF">KZJ38_15905</name>
</gene>
<keyword evidence="4" id="KW-1185">Reference proteome</keyword>